<reference evidence="2 3" key="1">
    <citation type="submission" date="2008-10" db="EMBL/GenBank/DDBJ databases">
        <title>Draft genome sequence of Desulvovibrio piger (ATCC 29098).</title>
        <authorList>
            <person name="Sudarsanam P."/>
            <person name="Ley R."/>
            <person name="Guruge J."/>
            <person name="Turnbaugh P.J."/>
            <person name="Mahowald M."/>
            <person name="Liep D."/>
            <person name="Gordon J."/>
        </authorList>
    </citation>
    <scope>NUCLEOTIDE SEQUENCE [LARGE SCALE GENOMIC DNA]</scope>
    <source>
        <strain evidence="2 3">ATCC 29098</strain>
    </source>
</reference>
<dbReference type="EMBL" id="ABXU01000011">
    <property type="protein sequence ID" value="EEB34820.1"/>
    <property type="molecule type" value="Genomic_DNA"/>
</dbReference>
<accession>B6WQC8</accession>
<comment type="caution">
    <text evidence="2">The sequence shown here is derived from an EMBL/GenBank/DDBJ whole genome shotgun (WGS) entry which is preliminary data.</text>
</comment>
<name>B6WQC8_9BACT</name>
<evidence type="ECO:0000313" key="3">
    <source>
        <dbReference type="Proteomes" id="UP000003676"/>
    </source>
</evidence>
<feature type="region of interest" description="Disordered" evidence="1">
    <location>
        <begin position="1"/>
        <end position="26"/>
    </location>
</feature>
<dbReference type="Proteomes" id="UP000003676">
    <property type="component" value="Unassembled WGS sequence"/>
</dbReference>
<gene>
    <name evidence="2" type="ORF">DESPIG_00285</name>
</gene>
<sequence length="232" mass="24022">MGRGGRGKPFGKGLPLPPRAPPSPLPKLFIQVHGTVSQRLGQPSRSGPPVLWRGCTPEGRASLPCRHVRVGAGTVFRPGSAKRFPEGCGNGHGAGTGPAETAQGLALPCRQCMAVAKTGPAFWASGAWRAAARHSEQSGQILRYGLPQIKKISVFCGQGPVTAPASFAGGEGQVRANSRTAAARDRWAGSESGEKRDRGEGRARPSEGKDGTGTRGQAGMPHRAAVQKAPVS</sequence>
<reference evidence="2 3" key="2">
    <citation type="submission" date="2008-10" db="EMBL/GenBank/DDBJ databases">
        <authorList>
            <person name="Fulton L."/>
            <person name="Clifton S."/>
            <person name="Fulton B."/>
            <person name="Xu J."/>
            <person name="Minx P."/>
            <person name="Pepin K.H."/>
            <person name="Johnson M."/>
            <person name="Bhonagiri V."/>
            <person name="Nash W.E."/>
            <person name="Mardis E.R."/>
            <person name="Wilson R.K."/>
        </authorList>
    </citation>
    <scope>NUCLEOTIDE SEQUENCE [LARGE SCALE GENOMIC DNA]</scope>
    <source>
        <strain evidence="2 3">ATCC 29098</strain>
    </source>
</reference>
<feature type="compositionally biased region" description="Gly residues" evidence="1">
    <location>
        <begin position="1"/>
        <end position="10"/>
    </location>
</feature>
<evidence type="ECO:0000256" key="1">
    <source>
        <dbReference type="SAM" id="MobiDB-lite"/>
    </source>
</evidence>
<feature type="region of interest" description="Disordered" evidence="1">
    <location>
        <begin position="165"/>
        <end position="232"/>
    </location>
</feature>
<feature type="compositionally biased region" description="Pro residues" evidence="1">
    <location>
        <begin position="15"/>
        <end position="25"/>
    </location>
</feature>
<proteinExistence type="predicted"/>
<feature type="compositionally biased region" description="Basic and acidic residues" evidence="1">
    <location>
        <begin position="182"/>
        <end position="212"/>
    </location>
</feature>
<organism evidence="2 3">
    <name type="scientific">Desulfovibrio piger ATCC 29098</name>
    <dbReference type="NCBI Taxonomy" id="411464"/>
    <lineage>
        <taxon>Bacteria</taxon>
        <taxon>Pseudomonadati</taxon>
        <taxon>Thermodesulfobacteriota</taxon>
        <taxon>Desulfovibrionia</taxon>
        <taxon>Desulfovibrionales</taxon>
        <taxon>Desulfovibrionaceae</taxon>
        <taxon>Desulfovibrio</taxon>
    </lineage>
</organism>
<evidence type="ECO:0000313" key="2">
    <source>
        <dbReference type="EMBL" id="EEB34820.1"/>
    </source>
</evidence>
<dbReference type="HOGENOM" id="CLU_1193263_0_0_7"/>
<protein>
    <submittedName>
        <fullName evidence="2">Uncharacterized protein</fullName>
    </submittedName>
</protein>
<dbReference type="AlphaFoldDB" id="B6WQC8"/>